<dbReference type="EMBL" id="LT859958">
    <property type="protein sequence ID" value="SMX53787.1"/>
    <property type="molecule type" value="Genomic_DNA"/>
</dbReference>
<dbReference type="Pfam" id="PF18306">
    <property type="entry name" value="LDcluster4"/>
    <property type="match status" value="1"/>
</dbReference>
<name>A0A1Y6K4K7_9CHLR</name>
<evidence type="ECO:0000313" key="2">
    <source>
        <dbReference type="Proteomes" id="UP000195514"/>
    </source>
</evidence>
<dbReference type="Gene3D" id="3.40.50.450">
    <property type="match status" value="1"/>
</dbReference>
<dbReference type="Proteomes" id="UP000195514">
    <property type="component" value="Chromosome I"/>
</dbReference>
<evidence type="ECO:0008006" key="3">
    <source>
        <dbReference type="Google" id="ProtNLM"/>
    </source>
</evidence>
<dbReference type="KEGG" id="abat:CFX1CAM_0722"/>
<evidence type="ECO:0000313" key="1">
    <source>
        <dbReference type="EMBL" id="SMX53787.1"/>
    </source>
</evidence>
<dbReference type="SUPFAM" id="SSF102405">
    <property type="entry name" value="MCP/YpsA-like"/>
    <property type="match status" value="1"/>
</dbReference>
<accession>A0A1Y6K4K7</accession>
<organism evidence="1 2">
    <name type="scientific">Candidatus Brevifilum fermentans</name>
    <dbReference type="NCBI Taxonomy" id="1986204"/>
    <lineage>
        <taxon>Bacteria</taxon>
        <taxon>Bacillati</taxon>
        <taxon>Chloroflexota</taxon>
        <taxon>Anaerolineae</taxon>
        <taxon>Anaerolineales</taxon>
        <taxon>Anaerolineaceae</taxon>
        <taxon>Candidatus Brevifilum</taxon>
    </lineage>
</organism>
<dbReference type="GO" id="GO:0005829">
    <property type="term" value="C:cytosol"/>
    <property type="evidence" value="ECO:0007669"/>
    <property type="project" value="TreeGrafter"/>
</dbReference>
<dbReference type="PANTHER" id="PTHR43393:SF3">
    <property type="entry name" value="LYSINE DECARBOXYLASE-LIKE PROTEIN"/>
    <property type="match status" value="1"/>
</dbReference>
<gene>
    <name evidence="1" type="ORF">CFX1CAM_0722</name>
</gene>
<dbReference type="AlphaFoldDB" id="A0A1Y6K4K7"/>
<keyword evidence="2" id="KW-1185">Reference proteome</keyword>
<sequence length="188" mass="20264">MKASKMEKKISVFGGSAPKPGTPPYLEALKLGQLLATAGMTVLTGGYSGTMEAVSRGASEAGGHVIGVTCDEIEVWRPTDPNAWVAEEWRCHSFNDRLNTLVTHCDAAIALPGGIGTLLEIALTWNQLVIGIIEPKPVILLGSAWQKVLETFFSELGDYIPVDDRQYLAYAPDPSTALELLRHFLGLV</sequence>
<proteinExistence type="predicted"/>
<dbReference type="InterPro" id="IPR041164">
    <property type="entry name" value="LDcluster4"/>
</dbReference>
<reference evidence="2" key="1">
    <citation type="submission" date="2017-05" db="EMBL/GenBank/DDBJ databases">
        <authorList>
            <person name="Kirkegaard R."/>
            <person name="Mcilroy J S."/>
        </authorList>
    </citation>
    <scope>NUCLEOTIDE SEQUENCE [LARGE SCALE GENOMIC DNA]</scope>
</reference>
<dbReference type="InterPro" id="IPR052341">
    <property type="entry name" value="LOG_family_nucleotidases"/>
</dbReference>
<protein>
    <recommendedName>
        <fullName evidence="3">DNA-binding protein</fullName>
    </recommendedName>
</protein>
<dbReference type="PANTHER" id="PTHR43393">
    <property type="entry name" value="CYTOKININ RIBOSIDE 5'-MONOPHOSPHATE PHOSPHORIBOHYDROLASE"/>
    <property type="match status" value="1"/>
</dbReference>